<name>A0A8A7KBB9_9FIRM</name>
<dbReference type="Pfam" id="PF09148">
    <property type="entry name" value="DUF1934"/>
    <property type="match status" value="1"/>
</dbReference>
<reference evidence="1" key="1">
    <citation type="submission" date="2019-12" db="EMBL/GenBank/DDBJ databases">
        <authorList>
            <person name="zhang j."/>
            <person name="sun C.M."/>
        </authorList>
    </citation>
    <scope>NUCLEOTIDE SEQUENCE</scope>
    <source>
        <strain evidence="1">NS-1</strain>
    </source>
</reference>
<dbReference type="SUPFAM" id="SSF50814">
    <property type="entry name" value="Lipocalins"/>
    <property type="match status" value="1"/>
</dbReference>
<evidence type="ECO:0000313" key="1">
    <source>
        <dbReference type="EMBL" id="QTL96838.1"/>
    </source>
</evidence>
<protein>
    <submittedName>
        <fullName evidence="1">DUF1934 family protein</fullName>
    </submittedName>
</protein>
<dbReference type="KEGG" id="ifn:GM661_02040"/>
<dbReference type="EMBL" id="CP046640">
    <property type="protein sequence ID" value="QTL96838.1"/>
    <property type="molecule type" value="Genomic_DNA"/>
</dbReference>
<dbReference type="Gene3D" id="2.40.128.20">
    <property type="match status" value="1"/>
</dbReference>
<dbReference type="RefSeq" id="WP_230868523.1">
    <property type="nucleotide sequence ID" value="NZ_CP046640.1"/>
</dbReference>
<gene>
    <name evidence="1" type="ORF">GM661_02040</name>
</gene>
<sequence>MSRKIELTIKSCQKYPDDGRVEEINSSTEGLIYRKNRLHYLVYNDYSAGLSGVRTTIKIDQACERVLIIRAKPYEYQQTFVNGKKEKGSYQTNYGRIKTAVLTEELKIDLRDKKGSILIDYKLYFNGQYTSRNNLLINWV</sequence>
<organism evidence="1 2">
    <name type="scientific">Iocasia fonsfrigidae</name>
    <dbReference type="NCBI Taxonomy" id="2682810"/>
    <lineage>
        <taxon>Bacteria</taxon>
        <taxon>Bacillati</taxon>
        <taxon>Bacillota</taxon>
        <taxon>Clostridia</taxon>
        <taxon>Halanaerobiales</taxon>
        <taxon>Halanaerobiaceae</taxon>
        <taxon>Iocasia</taxon>
    </lineage>
</organism>
<proteinExistence type="predicted"/>
<dbReference type="AlphaFoldDB" id="A0A8A7KBB9"/>
<dbReference type="InterPro" id="IPR012674">
    <property type="entry name" value="Calycin"/>
</dbReference>
<dbReference type="Proteomes" id="UP000665020">
    <property type="component" value="Chromosome"/>
</dbReference>
<dbReference type="InterPro" id="IPR015231">
    <property type="entry name" value="DUF1934"/>
</dbReference>
<keyword evidence="2" id="KW-1185">Reference proteome</keyword>
<evidence type="ECO:0000313" key="2">
    <source>
        <dbReference type="Proteomes" id="UP000665020"/>
    </source>
</evidence>
<accession>A0A8A7KBB9</accession>